<comment type="subcellular location">
    <subcellularLocation>
        <location evidence="1">Cell membrane</location>
        <topology evidence="1">Multi-pass membrane protein</topology>
    </subcellularLocation>
</comment>
<dbReference type="InterPro" id="IPR020846">
    <property type="entry name" value="MFS_dom"/>
</dbReference>
<comment type="caution">
    <text evidence="9">The sequence shown here is derived from an EMBL/GenBank/DDBJ whole genome shotgun (WGS) entry which is preliminary data.</text>
</comment>
<evidence type="ECO:0000256" key="7">
    <source>
        <dbReference type="SAM" id="Phobius"/>
    </source>
</evidence>
<keyword evidence="10" id="KW-1185">Reference proteome</keyword>
<feature type="transmembrane region" description="Helical" evidence="7">
    <location>
        <begin position="424"/>
        <end position="445"/>
    </location>
</feature>
<dbReference type="RefSeq" id="WP_101836006.1">
    <property type="nucleotide sequence ID" value="NZ_PJZK01000027.1"/>
</dbReference>
<evidence type="ECO:0000256" key="5">
    <source>
        <dbReference type="ARBA" id="ARBA00023136"/>
    </source>
</evidence>
<dbReference type="PANTHER" id="PTHR11662">
    <property type="entry name" value="SOLUTE CARRIER FAMILY 17"/>
    <property type="match status" value="1"/>
</dbReference>
<evidence type="ECO:0000256" key="1">
    <source>
        <dbReference type="ARBA" id="ARBA00004651"/>
    </source>
</evidence>
<evidence type="ECO:0000259" key="8">
    <source>
        <dbReference type="PROSITE" id="PS50850"/>
    </source>
</evidence>
<feature type="transmembrane region" description="Helical" evidence="7">
    <location>
        <begin position="18"/>
        <end position="35"/>
    </location>
</feature>
<comment type="similarity">
    <text evidence="6">Belongs to the major facilitator superfamily. Phthalate permease family.</text>
</comment>
<protein>
    <submittedName>
        <fullName evidence="9">MFS transporter</fullName>
    </submittedName>
</protein>
<dbReference type="InterPro" id="IPR011701">
    <property type="entry name" value="MFS"/>
</dbReference>
<dbReference type="CDD" id="cd17319">
    <property type="entry name" value="MFS_ExuT_GudP_like"/>
    <property type="match status" value="1"/>
</dbReference>
<feature type="transmembrane region" description="Helical" evidence="7">
    <location>
        <begin position="298"/>
        <end position="324"/>
    </location>
</feature>
<dbReference type="GO" id="GO:0005886">
    <property type="term" value="C:plasma membrane"/>
    <property type="evidence" value="ECO:0007669"/>
    <property type="project" value="UniProtKB-SubCell"/>
</dbReference>
<dbReference type="OrthoDB" id="9773957at2"/>
<dbReference type="Gene3D" id="1.20.1250.20">
    <property type="entry name" value="MFS general substrate transporter like domains"/>
    <property type="match status" value="2"/>
</dbReference>
<dbReference type="PROSITE" id="PS50850">
    <property type="entry name" value="MFS"/>
    <property type="match status" value="1"/>
</dbReference>
<evidence type="ECO:0000256" key="3">
    <source>
        <dbReference type="ARBA" id="ARBA00022692"/>
    </source>
</evidence>
<dbReference type="EMBL" id="PJZK01000027">
    <property type="protein sequence ID" value="PLR44341.1"/>
    <property type="molecule type" value="Genomic_DNA"/>
</dbReference>
<feature type="transmembrane region" description="Helical" evidence="7">
    <location>
        <begin position="358"/>
        <end position="382"/>
    </location>
</feature>
<keyword evidence="2" id="KW-1003">Cell membrane</keyword>
<name>A0A2N5EI87_9GAMM</name>
<evidence type="ECO:0000313" key="9">
    <source>
        <dbReference type="EMBL" id="PLR44341.1"/>
    </source>
</evidence>
<feature type="transmembrane region" description="Helical" evidence="7">
    <location>
        <begin position="87"/>
        <end position="112"/>
    </location>
</feature>
<dbReference type="GO" id="GO:0022857">
    <property type="term" value="F:transmembrane transporter activity"/>
    <property type="evidence" value="ECO:0007669"/>
    <property type="project" value="InterPro"/>
</dbReference>
<dbReference type="Proteomes" id="UP000234626">
    <property type="component" value="Unassembled WGS sequence"/>
</dbReference>
<keyword evidence="5 7" id="KW-0472">Membrane</keyword>
<accession>A0A2N5EI87</accession>
<feature type="transmembrane region" description="Helical" evidence="7">
    <location>
        <begin position="271"/>
        <end position="292"/>
    </location>
</feature>
<reference evidence="9 10" key="1">
    <citation type="submission" date="2017-12" db="EMBL/GenBank/DDBJ databases">
        <title>Characterization of six clinical isolates of Enterochimera gen. nov., a novel genus of the Yersiniaciae family and the three species Enterochimera arupensis sp. nov., Enterochimera coloradensis sp. nov, and Enterochimera californica sp. nov.</title>
        <authorList>
            <person name="Rossi A."/>
            <person name="Fisher M."/>
        </authorList>
    </citation>
    <scope>NUCLEOTIDE SEQUENCE [LARGE SCALE GENOMIC DNA]</scope>
    <source>
        <strain evidence="9 10">2016Iso1</strain>
    </source>
</reference>
<feature type="transmembrane region" description="Helical" evidence="7">
    <location>
        <begin position="56"/>
        <end position="81"/>
    </location>
</feature>
<proteinExistence type="inferred from homology"/>
<feature type="domain" description="Major facilitator superfamily (MFS) profile" evidence="8">
    <location>
        <begin position="22"/>
        <end position="449"/>
    </location>
</feature>
<dbReference type="PIRSF" id="PIRSF002808">
    <property type="entry name" value="Hexose_phosphate_transp"/>
    <property type="match status" value="1"/>
</dbReference>
<keyword evidence="3 7" id="KW-0812">Transmembrane</keyword>
<evidence type="ECO:0000313" key="10">
    <source>
        <dbReference type="Proteomes" id="UP000234626"/>
    </source>
</evidence>
<keyword evidence="4 7" id="KW-1133">Transmembrane helix</keyword>
<organism evidence="9 10">
    <name type="scientific">Chimaeribacter arupi</name>
    <dbReference type="NCBI Taxonomy" id="2060066"/>
    <lineage>
        <taxon>Bacteria</taxon>
        <taxon>Pseudomonadati</taxon>
        <taxon>Pseudomonadota</taxon>
        <taxon>Gammaproteobacteria</taxon>
        <taxon>Enterobacterales</taxon>
        <taxon>Yersiniaceae</taxon>
        <taxon>Chimaeribacter</taxon>
    </lineage>
</organism>
<dbReference type="SUPFAM" id="SSF103473">
    <property type="entry name" value="MFS general substrate transporter"/>
    <property type="match status" value="1"/>
</dbReference>
<dbReference type="InterPro" id="IPR036259">
    <property type="entry name" value="MFS_trans_sf"/>
</dbReference>
<evidence type="ECO:0000256" key="2">
    <source>
        <dbReference type="ARBA" id="ARBA00022475"/>
    </source>
</evidence>
<feature type="transmembrane region" description="Helical" evidence="7">
    <location>
        <begin position="336"/>
        <end position="352"/>
    </location>
</feature>
<evidence type="ECO:0000256" key="6">
    <source>
        <dbReference type="ARBA" id="ARBA00038514"/>
    </source>
</evidence>
<sequence length="449" mass="48538">MSRIEHAVPYTAAKKTNYRFVVLSLIFIVYAINYADRTNIGAVLPFIIDEFHINNFEAGAIASMFFLGYSLSQIPAGFFIAKKGIRGLVALSVLGFSAFTWLMGTAGSVLGLKCIRLGLGLTEGPCPVGLASTINNWFPAKEKATATGVYIAATMFAPIIVPPLAVWIAVTWGWRWVFFSFAIPGLIVAAAWYLLVRTRPSESRFVSEAEQAFISDEQAHRSTAHQNSTARPNIVTAPRFTLLDKLIRVKALTPVATVKGLFTSRNILGDCLAYFMMVSVLYGLLTWIPLYLVKEKGFTFISMGLVASMPCIGGFIGAITGGFFSDKLLGRRRKPTMMFTAVTTVVMMLIMLNIPGSTVAVCTGLFFVGFCLNIGWPAFTAYGMAVADSKTYPIAASIINSGGNLGGFVSPMAAGFLLDYTGGFNAVFIYFGICAALGLLIICTLDEPK</sequence>
<dbReference type="InterPro" id="IPR000849">
    <property type="entry name" value="Sugar_P_transporter"/>
</dbReference>
<gene>
    <name evidence="9" type="ORF">CYR34_19185</name>
</gene>
<feature type="transmembrane region" description="Helical" evidence="7">
    <location>
        <begin position="394"/>
        <end position="418"/>
    </location>
</feature>
<feature type="transmembrane region" description="Helical" evidence="7">
    <location>
        <begin position="149"/>
        <end position="170"/>
    </location>
</feature>
<dbReference type="Pfam" id="PF07690">
    <property type="entry name" value="MFS_1"/>
    <property type="match status" value="1"/>
</dbReference>
<feature type="transmembrane region" description="Helical" evidence="7">
    <location>
        <begin position="176"/>
        <end position="195"/>
    </location>
</feature>
<dbReference type="InterPro" id="IPR050382">
    <property type="entry name" value="MFS_Na/Anion_cotransporter"/>
</dbReference>
<dbReference type="AlphaFoldDB" id="A0A2N5EI87"/>
<evidence type="ECO:0000256" key="4">
    <source>
        <dbReference type="ARBA" id="ARBA00022989"/>
    </source>
</evidence>
<dbReference type="PANTHER" id="PTHR11662:SF399">
    <property type="entry name" value="FI19708P1-RELATED"/>
    <property type="match status" value="1"/>
</dbReference>